<dbReference type="InterPro" id="IPR002347">
    <property type="entry name" value="SDR_fam"/>
</dbReference>
<proteinExistence type="inferred from homology"/>
<evidence type="ECO:0000256" key="2">
    <source>
        <dbReference type="RuleBase" id="RU000363"/>
    </source>
</evidence>
<dbReference type="InterPro" id="IPR036291">
    <property type="entry name" value="NAD(P)-bd_dom_sf"/>
</dbReference>
<dbReference type="EMBL" id="DF845462">
    <property type="protein sequence ID" value="GAT49366.1"/>
    <property type="molecule type" value="Genomic_DNA"/>
</dbReference>
<dbReference type="PRINTS" id="PR00081">
    <property type="entry name" value="GDHRDH"/>
</dbReference>
<dbReference type="Proteomes" id="UP000815677">
    <property type="component" value="Unassembled WGS sequence"/>
</dbReference>
<protein>
    <submittedName>
        <fullName evidence="3">Short-chain dehydrogenase/reductase family protein</fullName>
    </submittedName>
</protein>
<reference evidence="3" key="1">
    <citation type="submission" date="2014-09" db="EMBL/GenBank/DDBJ databases">
        <title>Genome sequence of the luminous mushroom Mycena chlorophos for searching fungal bioluminescence genes.</title>
        <authorList>
            <person name="Tanaka Y."/>
            <person name="Kasuga D."/>
            <person name="Oba Y."/>
            <person name="Hase S."/>
            <person name="Sato K."/>
            <person name="Oba Y."/>
            <person name="Sakakibara Y."/>
        </authorList>
    </citation>
    <scope>NUCLEOTIDE SEQUENCE</scope>
</reference>
<dbReference type="Pfam" id="PF00106">
    <property type="entry name" value="adh_short"/>
    <property type="match status" value="1"/>
</dbReference>
<evidence type="ECO:0000313" key="4">
    <source>
        <dbReference type="Proteomes" id="UP000815677"/>
    </source>
</evidence>
<evidence type="ECO:0000256" key="1">
    <source>
        <dbReference type="ARBA" id="ARBA00006484"/>
    </source>
</evidence>
<dbReference type="PRINTS" id="PR00080">
    <property type="entry name" value="SDRFAMILY"/>
</dbReference>
<organism evidence="3 4">
    <name type="scientific">Mycena chlorophos</name>
    <name type="common">Agaric fungus</name>
    <name type="synonym">Agaricus chlorophos</name>
    <dbReference type="NCBI Taxonomy" id="658473"/>
    <lineage>
        <taxon>Eukaryota</taxon>
        <taxon>Fungi</taxon>
        <taxon>Dikarya</taxon>
        <taxon>Basidiomycota</taxon>
        <taxon>Agaricomycotina</taxon>
        <taxon>Agaricomycetes</taxon>
        <taxon>Agaricomycetidae</taxon>
        <taxon>Agaricales</taxon>
        <taxon>Marasmiineae</taxon>
        <taxon>Mycenaceae</taxon>
        <taxon>Mycena</taxon>
    </lineage>
</organism>
<accession>A0ABQ0LE89</accession>
<dbReference type="InterPro" id="IPR051468">
    <property type="entry name" value="Fungal_SecMetab_SDRs"/>
</dbReference>
<comment type="similarity">
    <text evidence="1 2">Belongs to the short-chain dehydrogenases/reductases (SDR) family.</text>
</comment>
<dbReference type="PANTHER" id="PTHR43544">
    <property type="entry name" value="SHORT-CHAIN DEHYDROGENASE/REDUCTASE"/>
    <property type="match status" value="1"/>
</dbReference>
<name>A0ABQ0LE89_MYCCL</name>
<dbReference type="PANTHER" id="PTHR43544:SF32">
    <property type="entry name" value="CHAIN DEHYDROGENASE, PUTATIVE (AFU_ORTHOLOGUE AFUA_5G01530)-RELATED"/>
    <property type="match status" value="1"/>
</dbReference>
<keyword evidence="4" id="KW-1185">Reference proteome</keyword>
<dbReference type="SUPFAM" id="SSF51735">
    <property type="entry name" value="NAD(P)-binding Rossmann-fold domains"/>
    <property type="match status" value="1"/>
</dbReference>
<gene>
    <name evidence="3" type="ORF">MCHLO_06685</name>
</gene>
<dbReference type="Gene3D" id="3.40.50.720">
    <property type="entry name" value="NAD(P)-binding Rossmann-like Domain"/>
    <property type="match status" value="1"/>
</dbReference>
<sequence>MPIVEPFSSKTLHQSQELHHRVLLAEAWWRGVEPWFLSAQQQPTQTMAALRSIFVTGANQGLGMHAVHQLAQTPSVLVFMGSRKLSNAKDALAKFAGDVHASSTVVPVQLDLTDAESIKKAAIVVDETLKEKGLTGLDVLVNNAAIATNSFPDVYAVNVVGTAAITAALRPLLNQNGSIINISSELGSLTWHTKRPPPPLFAAYSSSKSALNQMTLIWAIEEEQKKSGVRVVSICPGFNATALNNYTGTQAPEDGVKVIVKTALEKSGASGVYFNKEGPIAW</sequence>
<evidence type="ECO:0000313" key="3">
    <source>
        <dbReference type="EMBL" id="GAT49366.1"/>
    </source>
</evidence>